<keyword evidence="2" id="KW-1185">Reference proteome</keyword>
<reference evidence="1 2" key="1">
    <citation type="journal article" date="2012" name="PLoS Pathog.">
        <title>Diverse lifestyles and strategies of plant pathogenesis encoded in the genomes of eighteen Dothideomycetes fungi.</title>
        <authorList>
            <person name="Ohm R.A."/>
            <person name="Feau N."/>
            <person name="Henrissat B."/>
            <person name="Schoch C.L."/>
            <person name="Horwitz B.A."/>
            <person name="Barry K.W."/>
            <person name="Condon B.J."/>
            <person name="Copeland A.C."/>
            <person name="Dhillon B."/>
            <person name="Glaser F."/>
            <person name="Hesse C.N."/>
            <person name="Kosti I."/>
            <person name="LaButti K."/>
            <person name="Lindquist E.A."/>
            <person name="Lucas S."/>
            <person name="Salamov A.A."/>
            <person name="Bradshaw R.E."/>
            <person name="Ciuffetti L."/>
            <person name="Hamelin R.C."/>
            <person name="Kema G.H.J."/>
            <person name="Lawrence C."/>
            <person name="Scott J.A."/>
            <person name="Spatafora J.W."/>
            <person name="Turgeon B.G."/>
            <person name="de Wit P.J.G.M."/>
            <person name="Zhong S."/>
            <person name="Goodwin S.B."/>
            <person name="Grigoriev I.V."/>
        </authorList>
    </citation>
    <scope>NUCLEOTIDE SEQUENCE [LARGE SCALE GENOMIC DNA]</scope>
    <source>
        <strain evidence="1 2">UAMH 10762</strain>
    </source>
</reference>
<evidence type="ECO:0000313" key="2">
    <source>
        <dbReference type="Proteomes" id="UP000011761"/>
    </source>
</evidence>
<dbReference type="HOGENOM" id="CLU_1245136_0_0_1"/>
<protein>
    <submittedName>
        <fullName evidence="1">Uncharacterized protein</fullName>
    </submittedName>
</protein>
<dbReference type="Proteomes" id="UP000011761">
    <property type="component" value="Unassembled WGS sequence"/>
</dbReference>
<name>M2M3D0_BAUPA</name>
<gene>
    <name evidence="1" type="ORF">BAUCODRAFT_333299</name>
</gene>
<evidence type="ECO:0000313" key="1">
    <source>
        <dbReference type="EMBL" id="EMC91026.1"/>
    </source>
</evidence>
<dbReference type="RefSeq" id="XP_007681942.1">
    <property type="nucleotide sequence ID" value="XM_007683752.1"/>
</dbReference>
<sequence length="222" mass="24627">MKLTWLALRKLTKRSSDSTIYQLRWRPKHSVECRSCSSGLPCAALVRQRANAMGMLSSSLRGRGKTLCPGSSPYTLAAFVGPSGLERAETLRMLAASRQCDVGQVGEVTIGRVTSMHDVLFAQLPVNHLNGRRSRTARTCLVLSLRRRHPLLMCLAVFPRLYRITIEMQTVAGPGSSSTAACLQRLPHTDGRLPLCRLSVEQMHFLGQAESGLRRSNRRRIS</sequence>
<dbReference type="EMBL" id="KB445565">
    <property type="protein sequence ID" value="EMC91026.1"/>
    <property type="molecule type" value="Genomic_DNA"/>
</dbReference>
<dbReference type="GeneID" id="19112087"/>
<dbReference type="AlphaFoldDB" id="M2M3D0"/>
<dbReference type="KEGG" id="bcom:BAUCODRAFT_333299"/>
<organism evidence="1 2">
    <name type="scientific">Baudoinia panamericana (strain UAMH 10762)</name>
    <name type="common">Angels' share fungus</name>
    <name type="synonym">Baudoinia compniacensis (strain UAMH 10762)</name>
    <dbReference type="NCBI Taxonomy" id="717646"/>
    <lineage>
        <taxon>Eukaryota</taxon>
        <taxon>Fungi</taxon>
        <taxon>Dikarya</taxon>
        <taxon>Ascomycota</taxon>
        <taxon>Pezizomycotina</taxon>
        <taxon>Dothideomycetes</taxon>
        <taxon>Dothideomycetidae</taxon>
        <taxon>Mycosphaerellales</taxon>
        <taxon>Teratosphaeriaceae</taxon>
        <taxon>Baudoinia</taxon>
    </lineage>
</organism>
<accession>M2M3D0</accession>
<proteinExistence type="predicted"/>